<keyword evidence="2" id="KW-1185">Reference proteome</keyword>
<evidence type="ECO:0000313" key="2">
    <source>
        <dbReference type="Proteomes" id="UP000516764"/>
    </source>
</evidence>
<evidence type="ECO:0008006" key="3">
    <source>
        <dbReference type="Google" id="ProtNLM"/>
    </source>
</evidence>
<sequence>MKNYLLILFLILAPFINAQVPIEYILEENFENNKNGWTLTNEKNFVSEIKDNNLYLKNETKYFKKASIKTDLNLKKDFKIETSIKLLSGTNNNLLSLKFNKDAKTKNYETHEEFGFTDNGYWKYLKKISFKYIENTGWLQTTNIKPKEFNKLTILKINEKVFFLINDKPVLVKSNAEFYEQEMALEIPNNAKVVFDYLKLGYLKGSNSEKENWSNSLFKKIETAKKAKEEVLIEDTITQELQTNFDENEFGFFLKETENYNFKIDNGALEMENKSKDYYQTWADIKINPTQNFDISTSVKRVSGTKNKGISLILKDKVKKLQFAVAPNGHWFSNVEKNDKELHFSKWQKTNLVKESDHNSMRIKKIGRSIYFILNDKVVNKVEGKEAGNTIYIKIPDSIKIHVDDFKLTQSFNSNKEQEKLITEYDALWDDAKRENVGAFGKTEKQQIAFDKGEAKFNKKQDKVEKKYNRMFKGAPLSEVIKKLGQPYKSNNVSISYRYNDAYNGRPQELRVAFMPYRKGNITYKRVEYVTIGYK</sequence>
<accession>A0A7L8AJC7</accession>
<proteinExistence type="predicted"/>
<dbReference type="Proteomes" id="UP000516764">
    <property type="component" value="Chromosome"/>
</dbReference>
<dbReference type="OrthoDB" id="976443at2"/>
<dbReference type="KEGG" id="phal:H9I45_06625"/>
<gene>
    <name evidence="1" type="ORF">H9I45_06625</name>
</gene>
<dbReference type="Gene3D" id="2.60.120.560">
    <property type="entry name" value="Exo-inulinase, domain 1"/>
    <property type="match status" value="1"/>
</dbReference>
<dbReference type="RefSeq" id="WP_088354566.1">
    <property type="nucleotide sequence ID" value="NZ_CP061813.1"/>
</dbReference>
<evidence type="ECO:0000313" key="1">
    <source>
        <dbReference type="EMBL" id="QOD62111.1"/>
    </source>
</evidence>
<organism evidence="1 2">
    <name type="scientific">Polaribacter haliotis</name>
    <dbReference type="NCBI Taxonomy" id="1888915"/>
    <lineage>
        <taxon>Bacteria</taxon>
        <taxon>Pseudomonadati</taxon>
        <taxon>Bacteroidota</taxon>
        <taxon>Flavobacteriia</taxon>
        <taxon>Flavobacteriales</taxon>
        <taxon>Flavobacteriaceae</taxon>
    </lineage>
</organism>
<dbReference type="EMBL" id="CP061813">
    <property type="protein sequence ID" value="QOD62111.1"/>
    <property type="molecule type" value="Genomic_DNA"/>
</dbReference>
<protein>
    <recommendedName>
        <fullName evidence="3">3-keto-disaccharide hydrolase domain-containing protein</fullName>
    </recommendedName>
</protein>
<reference evidence="1 2" key="1">
    <citation type="journal article" date="2016" name="Int. J. Syst. Evol. Microbiol.">
        <title>Polaribacter haliotis sp. nov., isolated from the gut of abalone Haliotis discus hannai.</title>
        <authorList>
            <person name="Kim Y.O."/>
            <person name="Park I.S."/>
            <person name="Park S."/>
            <person name="Nam B.H."/>
            <person name="Park J.M."/>
            <person name="Kim D.G."/>
            <person name="Yoon J.H."/>
        </authorList>
    </citation>
    <scope>NUCLEOTIDE SEQUENCE [LARGE SCALE GENOMIC DNA]</scope>
    <source>
        <strain evidence="1 2">KCTC 52418</strain>
    </source>
</reference>
<name>A0A7L8AJC7_9FLAO</name>
<dbReference type="AlphaFoldDB" id="A0A7L8AJC7"/>